<dbReference type="AlphaFoldDB" id="A0A0P0WP87"/>
<gene>
    <name evidence="3" type="ordered locus">Os05g0499732</name>
    <name evidence="3" type="ORF">OSNPB_050499732</name>
</gene>
<dbReference type="FunCoup" id="A0A0P0WP87">
    <property type="interactions" value="182"/>
</dbReference>
<evidence type="ECO:0000256" key="1">
    <source>
        <dbReference type="SAM" id="MobiDB-lite"/>
    </source>
</evidence>
<feature type="region of interest" description="Disordered" evidence="1">
    <location>
        <begin position="1"/>
        <end position="26"/>
    </location>
</feature>
<keyword evidence="2" id="KW-1133">Transmembrane helix</keyword>
<accession>A0A0P0WP87</accession>
<keyword evidence="2" id="KW-0472">Membrane</keyword>
<reference evidence="4" key="1">
    <citation type="journal article" date="2005" name="Nature">
        <title>The map-based sequence of the rice genome.</title>
        <authorList>
            <consortium name="International rice genome sequencing project (IRGSP)"/>
            <person name="Matsumoto T."/>
            <person name="Wu J."/>
            <person name="Kanamori H."/>
            <person name="Katayose Y."/>
            <person name="Fujisawa M."/>
            <person name="Namiki N."/>
            <person name="Mizuno H."/>
            <person name="Yamamoto K."/>
            <person name="Antonio B.A."/>
            <person name="Baba T."/>
            <person name="Sakata K."/>
            <person name="Nagamura Y."/>
            <person name="Aoki H."/>
            <person name="Arikawa K."/>
            <person name="Arita K."/>
            <person name="Bito T."/>
            <person name="Chiden Y."/>
            <person name="Fujitsuka N."/>
            <person name="Fukunaka R."/>
            <person name="Hamada M."/>
            <person name="Harada C."/>
            <person name="Hayashi A."/>
            <person name="Hijishita S."/>
            <person name="Honda M."/>
            <person name="Hosokawa S."/>
            <person name="Ichikawa Y."/>
            <person name="Idonuma A."/>
            <person name="Iijima M."/>
            <person name="Ikeda M."/>
            <person name="Ikeno M."/>
            <person name="Ito K."/>
            <person name="Ito S."/>
            <person name="Ito T."/>
            <person name="Ito Y."/>
            <person name="Ito Y."/>
            <person name="Iwabuchi A."/>
            <person name="Kamiya K."/>
            <person name="Karasawa W."/>
            <person name="Kurita K."/>
            <person name="Katagiri S."/>
            <person name="Kikuta A."/>
            <person name="Kobayashi H."/>
            <person name="Kobayashi N."/>
            <person name="Machita K."/>
            <person name="Maehara T."/>
            <person name="Masukawa M."/>
            <person name="Mizubayashi T."/>
            <person name="Mukai Y."/>
            <person name="Nagasaki H."/>
            <person name="Nagata Y."/>
            <person name="Naito S."/>
            <person name="Nakashima M."/>
            <person name="Nakama Y."/>
            <person name="Nakamichi Y."/>
            <person name="Nakamura M."/>
            <person name="Meguro A."/>
            <person name="Negishi M."/>
            <person name="Ohta I."/>
            <person name="Ohta T."/>
            <person name="Okamoto M."/>
            <person name="Ono N."/>
            <person name="Saji S."/>
            <person name="Sakaguchi M."/>
            <person name="Sakai K."/>
            <person name="Shibata M."/>
            <person name="Shimokawa T."/>
            <person name="Song J."/>
            <person name="Takazaki Y."/>
            <person name="Terasawa K."/>
            <person name="Tsugane M."/>
            <person name="Tsuji K."/>
            <person name="Ueda S."/>
            <person name="Waki K."/>
            <person name="Yamagata H."/>
            <person name="Yamamoto M."/>
            <person name="Yamamoto S."/>
            <person name="Yamane H."/>
            <person name="Yoshiki S."/>
            <person name="Yoshihara R."/>
            <person name="Yukawa K."/>
            <person name="Zhong H."/>
            <person name="Yano M."/>
            <person name="Yuan Q."/>
            <person name="Ouyang S."/>
            <person name="Liu J."/>
            <person name="Jones K.M."/>
            <person name="Gansberger K."/>
            <person name="Moffat K."/>
            <person name="Hill J."/>
            <person name="Bera J."/>
            <person name="Fadrosh D."/>
            <person name="Jin S."/>
            <person name="Johri S."/>
            <person name="Kim M."/>
            <person name="Overton L."/>
            <person name="Reardon M."/>
            <person name="Tsitrin T."/>
            <person name="Vuong H."/>
            <person name="Weaver B."/>
            <person name="Ciecko A."/>
            <person name="Tallon L."/>
            <person name="Jackson J."/>
            <person name="Pai G."/>
            <person name="Aken S.V."/>
            <person name="Utterback T."/>
            <person name="Reidmuller S."/>
            <person name="Feldblyum T."/>
            <person name="Hsiao J."/>
            <person name="Zismann V."/>
            <person name="Iobst S."/>
            <person name="de Vazeille A.R."/>
            <person name="Buell C.R."/>
            <person name="Ying K."/>
            <person name="Li Y."/>
            <person name="Lu T."/>
            <person name="Huang Y."/>
            <person name="Zhao Q."/>
            <person name="Feng Q."/>
            <person name="Zhang L."/>
            <person name="Zhu J."/>
            <person name="Weng Q."/>
            <person name="Mu J."/>
            <person name="Lu Y."/>
            <person name="Fan D."/>
            <person name="Liu Y."/>
            <person name="Guan J."/>
            <person name="Zhang Y."/>
            <person name="Yu S."/>
            <person name="Liu X."/>
            <person name="Zhang Y."/>
            <person name="Hong G."/>
            <person name="Han B."/>
            <person name="Choisne N."/>
            <person name="Demange N."/>
            <person name="Orjeda G."/>
            <person name="Samain S."/>
            <person name="Cattolico L."/>
            <person name="Pelletier E."/>
            <person name="Couloux A."/>
            <person name="Segurens B."/>
            <person name="Wincker P."/>
            <person name="D'Hont A."/>
            <person name="Scarpelli C."/>
            <person name="Weissenbach J."/>
            <person name="Salanoubat M."/>
            <person name="Quetier F."/>
            <person name="Yu Y."/>
            <person name="Kim H.R."/>
            <person name="Rambo T."/>
            <person name="Currie J."/>
            <person name="Collura K."/>
            <person name="Luo M."/>
            <person name="Yang T."/>
            <person name="Ammiraju J.S.S."/>
            <person name="Engler F."/>
            <person name="Soderlund C."/>
            <person name="Wing R.A."/>
            <person name="Palmer L.E."/>
            <person name="de la Bastide M."/>
            <person name="Spiegel L."/>
            <person name="Nascimento L."/>
            <person name="Zutavern T."/>
            <person name="O'Shaughnessy A."/>
            <person name="Dike S."/>
            <person name="Dedhia N."/>
            <person name="Preston R."/>
            <person name="Balija V."/>
            <person name="McCombie W.R."/>
            <person name="Chow T."/>
            <person name="Chen H."/>
            <person name="Chung M."/>
            <person name="Chen C."/>
            <person name="Shaw J."/>
            <person name="Wu H."/>
            <person name="Hsiao K."/>
            <person name="Chao Y."/>
            <person name="Chu M."/>
            <person name="Cheng C."/>
            <person name="Hour A."/>
            <person name="Lee P."/>
            <person name="Lin S."/>
            <person name="Lin Y."/>
            <person name="Liou J."/>
            <person name="Liu S."/>
            <person name="Hsing Y."/>
            <person name="Raghuvanshi S."/>
            <person name="Mohanty A."/>
            <person name="Bharti A.K."/>
            <person name="Gaur A."/>
            <person name="Gupta V."/>
            <person name="Kumar D."/>
            <person name="Ravi V."/>
            <person name="Vij S."/>
            <person name="Kapur A."/>
            <person name="Khurana P."/>
            <person name="Khurana P."/>
            <person name="Khurana J.P."/>
            <person name="Tyagi A.K."/>
            <person name="Gaikwad K."/>
            <person name="Singh A."/>
            <person name="Dalal V."/>
            <person name="Srivastava S."/>
            <person name="Dixit A."/>
            <person name="Pal A.K."/>
            <person name="Ghazi I.A."/>
            <person name="Yadav M."/>
            <person name="Pandit A."/>
            <person name="Bhargava A."/>
            <person name="Sureshbabu K."/>
            <person name="Batra K."/>
            <person name="Sharma T.R."/>
            <person name="Mohapatra T."/>
            <person name="Singh N.K."/>
            <person name="Messing J."/>
            <person name="Nelson A.B."/>
            <person name="Fuks G."/>
            <person name="Kavchok S."/>
            <person name="Keizer G."/>
            <person name="Linton E."/>
            <person name="Llaca V."/>
            <person name="Song R."/>
            <person name="Tanyolac B."/>
            <person name="Young S."/>
            <person name="Ho-Il K."/>
            <person name="Hahn J.H."/>
            <person name="Sangsakoo G."/>
            <person name="Vanavichit A."/>
            <person name="de Mattos Luiz.A.T."/>
            <person name="Zimmer P.D."/>
            <person name="Malone G."/>
            <person name="Dellagostin O."/>
            <person name="de Oliveira A.C."/>
            <person name="Bevan M."/>
            <person name="Bancroft I."/>
            <person name="Minx P."/>
            <person name="Cordum H."/>
            <person name="Wilson R."/>
            <person name="Cheng Z."/>
            <person name="Jin W."/>
            <person name="Jiang J."/>
            <person name="Leong S.A."/>
            <person name="Iwama H."/>
            <person name="Gojobori T."/>
            <person name="Itoh T."/>
            <person name="Niimura Y."/>
            <person name="Fujii Y."/>
            <person name="Habara T."/>
            <person name="Sakai H."/>
            <person name="Sato Y."/>
            <person name="Wilson G."/>
            <person name="Kumar K."/>
            <person name="McCouch S."/>
            <person name="Juretic N."/>
            <person name="Hoen D."/>
            <person name="Wright S."/>
            <person name="Bruskiewich R."/>
            <person name="Bureau T."/>
            <person name="Miyao A."/>
            <person name="Hirochika H."/>
            <person name="Nishikawa T."/>
            <person name="Kadowaki K."/>
            <person name="Sugiura M."/>
            <person name="Burr B."/>
            <person name="Sasaki T."/>
        </authorList>
    </citation>
    <scope>NUCLEOTIDE SEQUENCE [LARGE SCALE GENOMIC DNA]</scope>
    <source>
        <strain evidence="4">cv. Nipponbare</strain>
    </source>
</reference>
<feature type="transmembrane region" description="Helical" evidence="2">
    <location>
        <begin position="53"/>
        <end position="75"/>
    </location>
</feature>
<dbReference type="PaxDb" id="39947-A0A0P0WP87"/>
<name>A0A0P0WP87_ORYSJ</name>
<proteinExistence type="predicted"/>
<organism evidence="3 4">
    <name type="scientific">Oryza sativa subsp. japonica</name>
    <name type="common">Rice</name>
    <dbReference type="NCBI Taxonomy" id="39947"/>
    <lineage>
        <taxon>Eukaryota</taxon>
        <taxon>Viridiplantae</taxon>
        <taxon>Streptophyta</taxon>
        <taxon>Embryophyta</taxon>
        <taxon>Tracheophyta</taxon>
        <taxon>Spermatophyta</taxon>
        <taxon>Magnoliopsida</taxon>
        <taxon>Liliopsida</taxon>
        <taxon>Poales</taxon>
        <taxon>Poaceae</taxon>
        <taxon>BOP clade</taxon>
        <taxon>Oryzoideae</taxon>
        <taxon>Oryzeae</taxon>
        <taxon>Oryzinae</taxon>
        <taxon>Oryza</taxon>
        <taxon>Oryza sativa</taxon>
    </lineage>
</organism>
<dbReference type="EMBL" id="AP014961">
    <property type="protein sequence ID" value="BAS94750.1"/>
    <property type="molecule type" value="Genomic_DNA"/>
</dbReference>
<keyword evidence="4" id="KW-1185">Reference proteome</keyword>
<protein>
    <submittedName>
        <fullName evidence="3">Os05g0499732 protein</fullName>
    </submittedName>
</protein>
<evidence type="ECO:0000313" key="3">
    <source>
        <dbReference type="EMBL" id="BAS94750.1"/>
    </source>
</evidence>
<reference evidence="3 4" key="2">
    <citation type="journal article" date="2013" name="Plant Cell Physiol.">
        <title>Rice Annotation Project Database (RAP-DB): an integrative and interactive database for rice genomics.</title>
        <authorList>
            <person name="Sakai H."/>
            <person name="Lee S.S."/>
            <person name="Tanaka T."/>
            <person name="Numa H."/>
            <person name="Kim J."/>
            <person name="Kawahara Y."/>
            <person name="Wakimoto H."/>
            <person name="Yang C.C."/>
            <person name="Iwamoto M."/>
            <person name="Abe T."/>
            <person name="Yamada Y."/>
            <person name="Muto A."/>
            <person name="Inokuchi H."/>
            <person name="Ikemura T."/>
            <person name="Matsumoto T."/>
            <person name="Sasaki T."/>
            <person name="Itoh T."/>
        </authorList>
    </citation>
    <scope>NUCLEOTIDE SEQUENCE [LARGE SCALE GENOMIC DNA]</scope>
    <source>
        <strain evidence="4">cv. Nipponbare</strain>
    </source>
</reference>
<evidence type="ECO:0000313" key="4">
    <source>
        <dbReference type="Proteomes" id="UP000059680"/>
    </source>
</evidence>
<reference evidence="3 4" key="3">
    <citation type="journal article" date="2013" name="Rice">
        <title>Improvement of the Oryza sativa Nipponbare reference genome using next generation sequence and optical map data.</title>
        <authorList>
            <person name="Kawahara Y."/>
            <person name="de la Bastide M."/>
            <person name="Hamilton J.P."/>
            <person name="Kanamori H."/>
            <person name="McCombie W.R."/>
            <person name="Ouyang S."/>
            <person name="Schwartz D.C."/>
            <person name="Tanaka T."/>
            <person name="Wu J."/>
            <person name="Zhou S."/>
            <person name="Childs K.L."/>
            <person name="Davidson R.M."/>
            <person name="Lin H."/>
            <person name="Quesada-Ocampo L."/>
            <person name="Vaillancourt B."/>
            <person name="Sakai H."/>
            <person name="Lee S.S."/>
            <person name="Kim J."/>
            <person name="Numa H."/>
            <person name="Itoh T."/>
            <person name="Buell C.R."/>
            <person name="Matsumoto T."/>
        </authorList>
    </citation>
    <scope>NUCLEOTIDE SEQUENCE [LARGE SCALE GENOMIC DNA]</scope>
    <source>
        <strain evidence="4">cv. Nipponbare</strain>
    </source>
</reference>
<evidence type="ECO:0000256" key="2">
    <source>
        <dbReference type="SAM" id="Phobius"/>
    </source>
</evidence>
<dbReference type="InParanoid" id="A0A0P0WP87"/>
<dbReference type="Proteomes" id="UP000059680">
    <property type="component" value="Chromosome 5"/>
</dbReference>
<sequence>MMMQLSDLHRQAAAGGGIEEDGSDAFSPLSLFTDRKNVPPWEEMEGDFKSPNVAVVCAPTFSETLVSFITIFFFFSGKYL</sequence>
<keyword evidence="2" id="KW-0812">Transmembrane</keyword>
<dbReference type="STRING" id="39947.A0A0P0WP87"/>